<accession>A0A0U2TTC3</accession>
<keyword evidence="3" id="KW-0378">Hydrolase</keyword>
<keyword evidence="2" id="KW-0255">Endonuclease</keyword>
<gene>
    <name evidence="4" type="ORF">sm9_1326</name>
</gene>
<dbReference type="AlphaFoldDB" id="A0A0U2TTC3"/>
<dbReference type="Proteomes" id="UP000067738">
    <property type="component" value="Chromosome"/>
</dbReference>
<protein>
    <submittedName>
        <fullName evidence="4">Uncharacterized protein</fullName>
    </submittedName>
</protein>
<dbReference type="OrthoDB" id="76796at2157"/>
<evidence type="ECO:0000256" key="1">
    <source>
        <dbReference type="ARBA" id="ARBA00022722"/>
    </source>
</evidence>
<dbReference type="KEGG" id="mmil:sm9_1326"/>
<organism evidence="4 5">
    <name type="scientific">Methanobrevibacter millerae</name>
    <dbReference type="NCBI Taxonomy" id="230361"/>
    <lineage>
        <taxon>Archaea</taxon>
        <taxon>Methanobacteriati</taxon>
        <taxon>Methanobacteriota</taxon>
        <taxon>Methanomada group</taxon>
        <taxon>Methanobacteria</taxon>
        <taxon>Methanobacteriales</taxon>
        <taxon>Methanobacteriaceae</taxon>
        <taxon>Methanobrevibacter</taxon>
    </lineage>
</organism>
<evidence type="ECO:0000313" key="4">
    <source>
        <dbReference type="EMBL" id="ALT69107.1"/>
    </source>
</evidence>
<keyword evidence="1" id="KW-0540">Nuclease</keyword>
<sequence length="161" mass="19082">MDELENLVGKSIFDIDSDIVDALESINIKVAVLEYKYKNCGKRYPIETLNLADIDYENVILFDDLIDFEKIFIFWHFKNQITDLELFNISDDLKNIKEDYILITQKIENNQSSNIRQGDTKFLAAKRLDETVEVNNKIVNKREFVFTKRYLQKILNDIKLY</sequence>
<proteinExistence type="predicted"/>
<dbReference type="GeneID" id="26736275"/>
<dbReference type="RefSeq" id="WP_058739363.1">
    <property type="nucleotide sequence ID" value="NZ_CP011266.1"/>
</dbReference>
<dbReference type="PATRIC" id="fig|230361.4.peg.1370"/>
<evidence type="ECO:0000313" key="5">
    <source>
        <dbReference type="Proteomes" id="UP000067738"/>
    </source>
</evidence>
<keyword evidence="5" id="KW-1185">Reference proteome</keyword>
<dbReference type="InterPro" id="IPR037057">
    <property type="entry name" value="DNA_rep_MutH/T2_RE_sf"/>
</dbReference>
<evidence type="ECO:0000256" key="2">
    <source>
        <dbReference type="ARBA" id="ARBA00022759"/>
    </source>
</evidence>
<dbReference type="EMBL" id="CP011266">
    <property type="protein sequence ID" value="ALT69107.1"/>
    <property type="molecule type" value="Genomic_DNA"/>
</dbReference>
<dbReference type="GO" id="GO:0003677">
    <property type="term" value="F:DNA binding"/>
    <property type="evidence" value="ECO:0007669"/>
    <property type="project" value="InterPro"/>
</dbReference>
<name>A0A0U2TTC3_9EURY</name>
<reference evidence="4 5" key="1">
    <citation type="submission" date="2015-04" db="EMBL/GenBank/DDBJ databases">
        <title>The complete genome sequence of the rumen methanogen Methanobrevibacter millerae SM9.</title>
        <authorList>
            <person name="Leahy S.C."/>
            <person name="Kelly W.J."/>
            <person name="Pacheco D.M."/>
            <person name="Li D."/>
            <person name="Altermann E."/>
            <person name="Attwood G.T."/>
        </authorList>
    </citation>
    <scope>NUCLEOTIDE SEQUENCE [LARGE SCALE GENOMIC DNA]</scope>
    <source>
        <strain evidence="4 5">SM9</strain>
    </source>
</reference>
<dbReference type="GO" id="GO:0016787">
    <property type="term" value="F:hydrolase activity"/>
    <property type="evidence" value="ECO:0007669"/>
    <property type="project" value="UniProtKB-KW"/>
</dbReference>
<evidence type="ECO:0000256" key="3">
    <source>
        <dbReference type="ARBA" id="ARBA00022801"/>
    </source>
</evidence>
<dbReference type="GO" id="GO:0004519">
    <property type="term" value="F:endonuclease activity"/>
    <property type="evidence" value="ECO:0007669"/>
    <property type="project" value="UniProtKB-KW"/>
</dbReference>
<dbReference type="Gene3D" id="3.40.600.10">
    <property type="entry name" value="DNA mismatch repair MutH/Restriction endonuclease, type II"/>
    <property type="match status" value="1"/>
</dbReference>